<gene>
    <name evidence="2" type="ORF">HNP98_000539</name>
</gene>
<organism evidence="2 3">
    <name type="scientific">Hymenobacter caeli</name>
    <dbReference type="NCBI Taxonomy" id="2735894"/>
    <lineage>
        <taxon>Bacteria</taxon>
        <taxon>Pseudomonadati</taxon>
        <taxon>Bacteroidota</taxon>
        <taxon>Cytophagia</taxon>
        <taxon>Cytophagales</taxon>
        <taxon>Hymenobacteraceae</taxon>
        <taxon>Hymenobacter</taxon>
    </lineage>
</organism>
<reference evidence="2 3" key="1">
    <citation type="submission" date="2020-05" db="EMBL/GenBank/DDBJ databases">
        <title>Genomic Encyclopedia of Type Strains, Phase IV (KMG-V): Genome sequencing to study the core and pangenomes of soil and plant-associated prokaryotes.</title>
        <authorList>
            <person name="Whitman W."/>
        </authorList>
    </citation>
    <scope>NUCLEOTIDE SEQUENCE [LARGE SCALE GENOMIC DNA]</scope>
    <source>
        <strain evidence="2 3">9A</strain>
    </source>
</reference>
<evidence type="ECO:0000313" key="2">
    <source>
        <dbReference type="EMBL" id="NRT17732.1"/>
    </source>
</evidence>
<dbReference type="RefSeq" id="WP_173808509.1">
    <property type="nucleotide sequence ID" value="NZ_JABSNP010000002.1"/>
</dbReference>
<keyword evidence="3" id="KW-1185">Reference proteome</keyword>
<comment type="caution">
    <text evidence="2">The sequence shown here is derived from an EMBL/GenBank/DDBJ whole genome shotgun (WGS) entry which is preliminary data.</text>
</comment>
<sequence>MKNASQRPASRASRANEARPTAEARAYARSCTPYYDWSGNYSWTSTTELATGLRLRPCSYQTTATDADCCIATCVSLAW</sequence>
<accession>A0ABX2FMP4</accession>
<evidence type="ECO:0000313" key="3">
    <source>
        <dbReference type="Proteomes" id="UP000779507"/>
    </source>
</evidence>
<protein>
    <submittedName>
        <fullName evidence="2">Uncharacterized protein</fullName>
    </submittedName>
</protein>
<feature type="region of interest" description="Disordered" evidence="1">
    <location>
        <begin position="1"/>
        <end position="22"/>
    </location>
</feature>
<proteinExistence type="predicted"/>
<dbReference type="EMBL" id="JABSNP010000002">
    <property type="protein sequence ID" value="NRT17732.1"/>
    <property type="molecule type" value="Genomic_DNA"/>
</dbReference>
<evidence type="ECO:0000256" key="1">
    <source>
        <dbReference type="SAM" id="MobiDB-lite"/>
    </source>
</evidence>
<dbReference type="Proteomes" id="UP000779507">
    <property type="component" value="Unassembled WGS sequence"/>
</dbReference>
<feature type="compositionally biased region" description="Low complexity" evidence="1">
    <location>
        <begin position="1"/>
        <end position="13"/>
    </location>
</feature>
<name>A0ABX2FMP4_9BACT</name>